<sequence>MEWWQILIIVLAVVAVVLAILYFVGKKMQKKADGQQAMIDQQKMTVTILVIDKKKMRIKDSNLPKVVQDQVPAYLKLRKMPLVKAKIGPKITTLMCDEKVFKELPVKKNVKVDIAGMYIIGIKNYKK</sequence>
<proteinExistence type="predicted"/>
<dbReference type="EMBL" id="LR130778">
    <property type="protein sequence ID" value="VDN48211.1"/>
    <property type="molecule type" value="Genomic_DNA"/>
</dbReference>
<feature type="transmembrane region" description="Helical" evidence="1">
    <location>
        <begin position="6"/>
        <end position="25"/>
    </location>
</feature>
<keyword evidence="1" id="KW-1133">Transmembrane helix</keyword>
<dbReference type="KEGG" id="cbar:PATL70BA_2318"/>
<dbReference type="OrthoDB" id="1828236at2"/>
<name>A0A3P7PYI9_9FIRM</name>
<dbReference type="Proteomes" id="UP000279029">
    <property type="component" value="Chromosome"/>
</dbReference>
<evidence type="ECO:0000313" key="3">
    <source>
        <dbReference type="Proteomes" id="UP000279029"/>
    </source>
</evidence>
<evidence type="ECO:0000256" key="1">
    <source>
        <dbReference type="SAM" id="Phobius"/>
    </source>
</evidence>
<keyword evidence="1" id="KW-0472">Membrane</keyword>
<reference evidence="2 3" key="1">
    <citation type="submission" date="2018-09" db="EMBL/GenBank/DDBJ databases">
        <authorList>
            <person name="Postec A."/>
        </authorList>
    </citation>
    <scope>NUCLEOTIDE SEQUENCE [LARGE SCALE GENOMIC DNA]</scope>
    <source>
        <strain evidence="2">70B-A</strain>
    </source>
</reference>
<dbReference type="AlphaFoldDB" id="A0A3P7PYI9"/>
<protein>
    <submittedName>
        <fullName evidence="2">Uncharacterized protein</fullName>
    </submittedName>
</protein>
<evidence type="ECO:0000313" key="2">
    <source>
        <dbReference type="EMBL" id="VDN48211.1"/>
    </source>
</evidence>
<gene>
    <name evidence="2" type="ORF">PATL70BA_2318</name>
</gene>
<keyword evidence="3" id="KW-1185">Reference proteome</keyword>
<dbReference type="RefSeq" id="WP_125137382.1">
    <property type="nucleotide sequence ID" value="NZ_LR130778.1"/>
</dbReference>
<accession>A0A3P7PYI9</accession>
<keyword evidence="1" id="KW-0812">Transmembrane</keyword>
<organism evidence="2 3">
    <name type="scientific">Petrocella atlantisensis</name>
    <dbReference type="NCBI Taxonomy" id="2173034"/>
    <lineage>
        <taxon>Bacteria</taxon>
        <taxon>Bacillati</taxon>
        <taxon>Bacillota</taxon>
        <taxon>Clostridia</taxon>
        <taxon>Lachnospirales</taxon>
        <taxon>Vallitaleaceae</taxon>
        <taxon>Petrocella</taxon>
    </lineage>
</organism>